<gene>
    <name evidence="4" type="ORF">TanjilG_27738</name>
</gene>
<dbReference type="OrthoDB" id="1875580at2759"/>
<dbReference type="PANTHER" id="PTHR31234">
    <property type="entry name" value="LATE EMBRYOGENESIS ABUNDANT (LEA) HYDROXYPROLINE-RICH GLYCOPROTEIN FAMILY"/>
    <property type="match status" value="1"/>
</dbReference>
<dbReference type="GO" id="GO:0005886">
    <property type="term" value="C:plasma membrane"/>
    <property type="evidence" value="ECO:0007669"/>
    <property type="project" value="TreeGrafter"/>
</dbReference>
<proteinExistence type="predicted"/>
<keyword evidence="2 3" id="KW-0472">Membrane</keyword>
<keyword evidence="3" id="KW-1133">Transmembrane helix</keyword>
<keyword evidence="3" id="KW-0812">Transmembrane</keyword>
<reference evidence="4 5" key="1">
    <citation type="journal article" date="2017" name="Plant Biotechnol. J.">
        <title>A comprehensive draft genome sequence for lupin (Lupinus angustifolius), an emerging health food: insights into plant-microbe interactions and legume evolution.</title>
        <authorList>
            <person name="Hane J.K."/>
            <person name="Ming Y."/>
            <person name="Kamphuis L.G."/>
            <person name="Nelson M.N."/>
            <person name="Garg G."/>
            <person name="Atkins C.A."/>
            <person name="Bayer P.E."/>
            <person name="Bravo A."/>
            <person name="Bringans S."/>
            <person name="Cannon S."/>
            <person name="Edwards D."/>
            <person name="Foley R."/>
            <person name="Gao L.L."/>
            <person name="Harrison M.J."/>
            <person name="Huang W."/>
            <person name="Hurgobin B."/>
            <person name="Li S."/>
            <person name="Liu C.W."/>
            <person name="McGrath A."/>
            <person name="Morahan G."/>
            <person name="Murray J."/>
            <person name="Weller J."/>
            <person name="Jian J."/>
            <person name="Singh K.B."/>
        </authorList>
    </citation>
    <scope>NUCLEOTIDE SEQUENCE [LARGE SCALE GENOMIC DNA]</scope>
    <source>
        <strain evidence="5">cv. Tanjil</strain>
        <tissue evidence="4">Whole plant</tissue>
    </source>
</reference>
<evidence type="ECO:0008006" key="6">
    <source>
        <dbReference type="Google" id="ProtNLM"/>
    </source>
</evidence>
<dbReference type="GO" id="GO:0098542">
    <property type="term" value="P:defense response to other organism"/>
    <property type="evidence" value="ECO:0007669"/>
    <property type="project" value="InterPro"/>
</dbReference>
<comment type="subcellular location">
    <subcellularLocation>
        <location evidence="1">Membrane</location>
    </subcellularLocation>
</comment>
<dbReference type="KEGG" id="lang:109348942"/>
<accession>A0A4P1RHB2</accession>
<dbReference type="Proteomes" id="UP000188354">
    <property type="component" value="Chromosome LG06"/>
</dbReference>
<name>A0A4P1RHB2_LUPAN</name>
<dbReference type="STRING" id="3871.A0A4P1RHB2"/>
<dbReference type="Gramene" id="OIW10792">
    <property type="protein sequence ID" value="OIW10792"/>
    <property type="gene ID" value="TanjilG_27738"/>
</dbReference>
<dbReference type="InterPro" id="IPR044839">
    <property type="entry name" value="NDR1-like"/>
</dbReference>
<evidence type="ECO:0000256" key="1">
    <source>
        <dbReference type="ARBA" id="ARBA00004370"/>
    </source>
</evidence>
<dbReference type="PANTHER" id="PTHR31234:SF66">
    <property type="entry name" value="LATE EMBRYOGENESIS ABUNDANT PROTEIN"/>
    <property type="match status" value="1"/>
</dbReference>
<sequence>MPSQRDHGSILFKTKLITGHNGHTHPLIWLLAFICTIIAIGVIVAGIIVFVGYFIIHPRVPTISVANAHLDIFKNDYAGLLQTQITIVVVAQNGNAKAHATFSHIRFNVSYQNHDLAVLVSDRFEVPKNSSKYLKYVVQAASIPLNPDQMGDVDYSWKRDIVGFDLQGNARTQWRVGPLGSLKFWCNLECTLKFHPWNGSYIPSKSCTSKSK</sequence>
<protein>
    <recommendedName>
        <fullName evidence="6">Late embryogenesis abundant protein LEA-2 subgroup domain-containing protein</fullName>
    </recommendedName>
</protein>
<dbReference type="EMBL" id="CM007366">
    <property type="protein sequence ID" value="OIW10792.1"/>
    <property type="molecule type" value="Genomic_DNA"/>
</dbReference>
<evidence type="ECO:0000256" key="3">
    <source>
        <dbReference type="SAM" id="Phobius"/>
    </source>
</evidence>
<evidence type="ECO:0000313" key="5">
    <source>
        <dbReference type="Proteomes" id="UP000188354"/>
    </source>
</evidence>
<evidence type="ECO:0000313" key="4">
    <source>
        <dbReference type="EMBL" id="OIW10792.1"/>
    </source>
</evidence>
<organism evidence="4 5">
    <name type="scientific">Lupinus angustifolius</name>
    <name type="common">Narrow-leaved blue lupine</name>
    <dbReference type="NCBI Taxonomy" id="3871"/>
    <lineage>
        <taxon>Eukaryota</taxon>
        <taxon>Viridiplantae</taxon>
        <taxon>Streptophyta</taxon>
        <taxon>Embryophyta</taxon>
        <taxon>Tracheophyta</taxon>
        <taxon>Spermatophyta</taxon>
        <taxon>Magnoliopsida</taxon>
        <taxon>eudicotyledons</taxon>
        <taxon>Gunneridae</taxon>
        <taxon>Pentapetalae</taxon>
        <taxon>rosids</taxon>
        <taxon>fabids</taxon>
        <taxon>Fabales</taxon>
        <taxon>Fabaceae</taxon>
        <taxon>Papilionoideae</taxon>
        <taxon>50 kb inversion clade</taxon>
        <taxon>genistoids sensu lato</taxon>
        <taxon>core genistoids</taxon>
        <taxon>Genisteae</taxon>
        <taxon>Lupinus</taxon>
    </lineage>
</organism>
<feature type="transmembrane region" description="Helical" evidence="3">
    <location>
        <begin position="27"/>
        <end position="56"/>
    </location>
</feature>
<evidence type="ECO:0000256" key="2">
    <source>
        <dbReference type="ARBA" id="ARBA00023136"/>
    </source>
</evidence>
<keyword evidence="5" id="KW-1185">Reference proteome</keyword>
<dbReference type="AlphaFoldDB" id="A0A4P1RHB2"/>